<reference evidence="1 2" key="1">
    <citation type="submission" date="2018-09" db="EMBL/GenBank/DDBJ databases">
        <title>Characterization of the phylogenetic diversity of five novel species belonging to the genus Bifidobacterium.</title>
        <authorList>
            <person name="Lugli G.A."/>
            <person name="Duranti S."/>
            <person name="Milani C."/>
        </authorList>
    </citation>
    <scope>NUCLEOTIDE SEQUENCE [LARGE SCALE GENOMIC DNA]</scope>
    <source>
        <strain evidence="1 2">2036B</strain>
    </source>
</reference>
<organism evidence="1 2">
    <name type="scientific">Bifidobacterium dolichotidis</name>
    <dbReference type="NCBI Taxonomy" id="2306976"/>
    <lineage>
        <taxon>Bacteria</taxon>
        <taxon>Bacillati</taxon>
        <taxon>Actinomycetota</taxon>
        <taxon>Actinomycetes</taxon>
        <taxon>Bifidobacteriales</taxon>
        <taxon>Bifidobacteriaceae</taxon>
        <taxon>Bifidobacterium</taxon>
    </lineage>
</organism>
<dbReference type="Proteomes" id="UP000287609">
    <property type="component" value="Unassembled WGS sequence"/>
</dbReference>
<name>A0A430FPS6_9BIFI</name>
<comment type="caution">
    <text evidence="1">The sequence shown here is derived from an EMBL/GenBank/DDBJ whole genome shotgun (WGS) entry which is preliminary data.</text>
</comment>
<evidence type="ECO:0000313" key="2">
    <source>
        <dbReference type="Proteomes" id="UP000287609"/>
    </source>
</evidence>
<protein>
    <submittedName>
        <fullName evidence="1">Uncharacterized protein</fullName>
    </submittedName>
</protein>
<dbReference type="EMBL" id="QXGM01000002">
    <property type="protein sequence ID" value="RSX54842.1"/>
    <property type="molecule type" value="Genomic_DNA"/>
</dbReference>
<gene>
    <name evidence="1" type="ORF">D2E26_0896</name>
</gene>
<dbReference type="AlphaFoldDB" id="A0A430FPS6"/>
<keyword evidence="2" id="KW-1185">Reference proteome</keyword>
<evidence type="ECO:0000313" key="1">
    <source>
        <dbReference type="EMBL" id="RSX54842.1"/>
    </source>
</evidence>
<proteinExistence type="predicted"/>
<accession>A0A430FPS6</accession>
<sequence length="61" mass="6862">MLSHIYKVISVVVDLLRHVLRKFHTSAVHAFVVSSHCFGQKFTDITRNFSVSIGGFAMQTP</sequence>